<organism evidence="2">
    <name type="scientific">Cacopsylla melanoneura</name>
    <dbReference type="NCBI Taxonomy" id="428564"/>
    <lineage>
        <taxon>Eukaryota</taxon>
        <taxon>Metazoa</taxon>
        <taxon>Ecdysozoa</taxon>
        <taxon>Arthropoda</taxon>
        <taxon>Hexapoda</taxon>
        <taxon>Insecta</taxon>
        <taxon>Pterygota</taxon>
        <taxon>Neoptera</taxon>
        <taxon>Paraneoptera</taxon>
        <taxon>Hemiptera</taxon>
        <taxon>Sternorrhyncha</taxon>
        <taxon>Psylloidea</taxon>
        <taxon>Psyllidae</taxon>
        <taxon>Psyllinae</taxon>
        <taxon>Cacopsylla</taxon>
    </lineage>
</organism>
<feature type="compositionally biased region" description="Acidic residues" evidence="1">
    <location>
        <begin position="19"/>
        <end position="42"/>
    </location>
</feature>
<proteinExistence type="predicted"/>
<name>A0A8D8YX89_9HEMI</name>
<protein>
    <submittedName>
        <fullName evidence="2">Uncharacterized protein</fullName>
    </submittedName>
</protein>
<feature type="region of interest" description="Disordered" evidence="1">
    <location>
        <begin position="1"/>
        <end position="46"/>
    </location>
</feature>
<dbReference type="EMBL" id="HBUF01401124">
    <property type="protein sequence ID" value="CAG6736910.1"/>
    <property type="molecule type" value="Transcribed_RNA"/>
</dbReference>
<feature type="region of interest" description="Disordered" evidence="1">
    <location>
        <begin position="59"/>
        <end position="82"/>
    </location>
</feature>
<evidence type="ECO:0000256" key="1">
    <source>
        <dbReference type="SAM" id="MobiDB-lite"/>
    </source>
</evidence>
<dbReference type="EMBL" id="HBUF01401123">
    <property type="protein sequence ID" value="CAG6736909.1"/>
    <property type="molecule type" value="Transcribed_RNA"/>
</dbReference>
<evidence type="ECO:0000313" key="2">
    <source>
        <dbReference type="EMBL" id="CAG6736909.1"/>
    </source>
</evidence>
<accession>A0A8D8YX89</accession>
<reference evidence="2" key="1">
    <citation type="submission" date="2021-05" db="EMBL/GenBank/DDBJ databases">
        <authorList>
            <person name="Alioto T."/>
            <person name="Alioto T."/>
            <person name="Gomez Garrido J."/>
        </authorList>
    </citation>
    <scope>NUCLEOTIDE SEQUENCE</scope>
</reference>
<dbReference type="AlphaFoldDB" id="A0A8D8YX89"/>
<sequence length="177" mass="19765">MSKRAQFFKDYIKKQMEDPSSDPDEPPTPDDSDNDPSWDPEAEGNKKKLFFGKRALQFDETQTTSVGPKPFNKVSQVSNPENCPESIGKTYIELKVLKPYNIQAEECLPSTSSLSTEPSITSVGREVTIETTESPLSHGSCTPTSTPFNNGPECTSTKLSNYLTYQKCSLFYFILKI</sequence>